<protein>
    <submittedName>
        <fullName evidence="3">Uncharacterized protein LOC111025018</fullName>
    </submittedName>
</protein>
<reference evidence="3" key="1">
    <citation type="submission" date="2025-08" db="UniProtKB">
        <authorList>
            <consortium name="RefSeq"/>
        </authorList>
    </citation>
    <scope>IDENTIFICATION</scope>
    <source>
        <strain evidence="3">OHB3-1</strain>
    </source>
</reference>
<keyword evidence="2" id="KW-1185">Reference proteome</keyword>
<evidence type="ECO:0000313" key="3">
    <source>
        <dbReference type="RefSeq" id="XP_022158565.1"/>
    </source>
</evidence>
<dbReference type="Proteomes" id="UP000504603">
    <property type="component" value="Unplaced"/>
</dbReference>
<gene>
    <name evidence="3" type="primary">LOC111025018</name>
</gene>
<dbReference type="RefSeq" id="XP_022158565.1">
    <property type="nucleotide sequence ID" value="XM_022302873.1"/>
</dbReference>
<sequence>MSCGFGWNDDHKCIEAEKEVFDDWVKSHPNAKGLRNKPPHYDDLTVAFGKDRATGANLDCPVDMASSAAATIAEDAHFEAQDFYIPDPPMFNTTEDAIEEDLPNTPTSKPTIGTSSGGSKRKRSGYTSEMVDVVRTNMRMQTAHLEKMATWPDKKEEKKIARRKIVHDQLKQIPNLEANDYVRLVGILMTNVKKSISFLEVPIEFKKMFCMQLLGKSE</sequence>
<dbReference type="KEGG" id="mcha:111025018"/>
<proteinExistence type="predicted"/>
<dbReference type="PANTHER" id="PTHR46250:SF15">
    <property type="entry name" value="OS01G0523800 PROTEIN"/>
    <property type="match status" value="1"/>
</dbReference>
<name>A0A6J1DW73_MOMCH</name>
<dbReference type="OrthoDB" id="1746344at2759"/>
<evidence type="ECO:0000256" key="1">
    <source>
        <dbReference type="SAM" id="MobiDB-lite"/>
    </source>
</evidence>
<dbReference type="AlphaFoldDB" id="A0A6J1DW73"/>
<feature type="region of interest" description="Disordered" evidence="1">
    <location>
        <begin position="100"/>
        <end position="127"/>
    </location>
</feature>
<organism evidence="2 3">
    <name type="scientific">Momordica charantia</name>
    <name type="common">Bitter gourd</name>
    <name type="synonym">Balsam pear</name>
    <dbReference type="NCBI Taxonomy" id="3673"/>
    <lineage>
        <taxon>Eukaryota</taxon>
        <taxon>Viridiplantae</taxon>
        <taxon>Streptophyta</taxon>
        <taxon>Embryophyta</taxon>
        <taxon>Tracheophyta</taxon>
        <taxon>Spermatophyta</taxon>
        <taxon>Magnoliopsida</taxon>
        <taxon>eudicotyledons</taxon>
        <taxon>Gunneridae</taxon>
        <taxon>Pentapetalae</taxon>
        <taxon>rosids</taxon>
        <taxon>fabids</taxon>
        <taxon>Cucurbitales</taxon>
        <taxon>Cucurbitaceae</taxon>
        <taxon>Momordiceae</taxon>
        <taxon>Momordica</taxon>
    </lineage>
</organism>
<evidence type="ECO:0000313" key="2">
    <source>
        <dbReference type="Proteomes" id="UP000504603"/>
    </source>
</evidence>
<dbReference type="GeneID" id="111025018"/>
<dbReference type="PANTHER" id="PTHR46250">
    <property type="entry name" value="MYB/SANT-LIKE DNA-BINDING DOMAIN PROTEIN-RELATED"/>
    <property type="match status" value="1"/>
</dbReference>
<accession>A0A6J1DW73</accession>